<dbReference type="OrthoDB" id="273553at2759"/>
<evidence type="ECO:0000313" key="3">
    <source>
        <dbReference type="EMBL" id="ESL08839.1"/>
    </source>
</evidence>
<dbReference type="EMBL" id="AUPL01003452">
    <property type="protein sequence ID" value="ESL08839.1"/>
    <property type="molecule type" value="Genomic_DNA"/>
</dbReference>
<dbReference type="AlphaFoldDB" id="A0A061J1M9"/>
<evidence type="ECO:0000256" key="1">
    <source>
        <dbReference type="SAM" id="Coils"/>
    </source>
</evidence>
<reference evidence="3 4" key="1">
    <citation type="submission" date="2013-07" db="EMBL/GenBank/DDBJ databases">
        <authorList>
            <person name="Stoco P.H."/>
            <person name="Wagner G."/>
            <person name="Gerber A."/>
            <person name="Zaha A."/>
            <person name="Thompson C."/>
            <person name="Bartholomeu D.C."/>
            <person name="Luckemeyer D.D."/>
            <person name="Bahia D."/>
            <person name="Loreto E."/>
            <person name="Prestes E.B."/>
            <person name="Lima F.M."/>
            <person name="Rodrigues-Luiz G."/>
            <person name="Vallejo G.A."/>
            <person name="Filho J.F."/>
            <person name="Monteiro K.M."/>
            <person name="Tyler K.M."/>
            <person name="de Almeida L.G."/>
            <person name="Ortiz M.F."/>
            <person name="Siervo M.A."/>
            <person name="de Moraes M.H."/>
            <person name="Cunha O.L."/>
            <person name="Mendonca-Neto R."/>
            <person name="Silva R."/>
            <person name="Teixeira S.M."/>
            <person name="Murta S.M."/>
            <person name="Sincero T.C."/>
            <person name="Mendes T.A."/>
            <person name="Urmenyi T.P."/>
            <person name="Silva V.G."/>
            <person name="da Rocha W.D."/>
            <person name="Andersson B."/>
            <person name="Romanha A.J."/>
            <person name="Steindel M."/>
            <person name="de Vasconcelos A.T."/>
            <person name="Grisard E.C."/>
        </authorList>
    </citation>
    <scope>NUCLEOTIDE SEQUENCE [LARGE SCALE GENOMIC DNA]</scope>
    <source>
        <strain evidence="3 4">SC58</strain>
    </source>
</reference>
<feature type="region of interest" description="Disordered" evidence="2">
    <location>
        <begin position="177"/>
        <end position="197"/>
    </location>
</feature>
<sequence length="374" mass="41002">MRGNGKSESVEKRDLCRMWRDQPNILRARHIGSAFYLAGDGTSSERGGSLPQEPCEYTLPVVNPQGARDRLSTAEHGSSDTNVVALLSRYRVENERLRDQLKAHAVHEALLEQRLHELSARNTALHLQEFRNRESDSALDALRKQLEDREHEVRALQLQMEQQAGRIAAFEEVVSRPSRNLEASPATPSSSSFSSSSSRRTHELLCQILSSMGFLTSVFNAVKHCRTVPHEESGCSRPLQECMTRCLQAALRGNQETLGDMVARGHQASCEELALATREEVIFCETSAVQIAAQLLAESASPAALGAAPKTTPPLPLDDDSAGAAEEENEGPGEVGGEKRPSLIEQKPPSAARTAPRETRKPKARPTVDDCEVQ</sequence>
<organism evidence="3 4">
    <name type="scientific">Trypanosoma rangeli SC58</name>
    <dbReference type="NCBI Taxonomy" id="429131"/>
    <lineage>
        <taxon>Eukaryota</taxon>
        <taxon>Discoba</taxon>
        <taxon>Euglenozoa</taxon>
        <taxon>Kinetoplastea</taxon>
        <taxon>Metakinetoplastina</taxon>
        <taxon>Trypanosomatida</taxon>
        <taxon>Trypanosomatidae</taxon>
        <taxon>Trypanosoma</taxon>
        <taxon>Herpetosoma</taxon>
    </lineage>
</organism>
<feature type="coiled-coil region" evidence="1">
    <location>
        <begin position="132"/>
        <end position="166"/>
    </location>
</feature>
<proteinExistence type="predicted"/>
<evidence type="ECO:0000313" key="4">
    <source>
        <dbReference type="Proteomes" id="UP000031737"/>
    </source>
</evidence>
<keyword evidence="1" id="KW-0175">Coiled coil</keyword>
<dbReference type="Proteomes" id="UP000031737">
    <property type="component" value="Unassembled WGS sequence"/>
</dbReference>
<accession>A0A061J1M9</accession>
<gene>
    <name evidence="3" type="ORF">TRSC58_03452</name>
</gene>
<keyword evidence="4" id="KW-1185">Reference proteome</keyword>
<name>A0A061J1M9_TRYRA</name>
<feature type="region of interest" description="Disordered" evidence="2">
    <location>
        <begin position="304"/>
        <end position="374"/>
    </location>
</feature>
<feature type="compositionally biased region" description="Acidic residues" evidence="2">
    <location>
        <begin position="317"/>
        <end position="331"/>
    </location>
</feature>
<evidence type="ECO:0000256" key="2">
    <source>
        <dbReference type="SAM" id="MobiDB-lite"/>
    </source>
</evidence>
<dbReference type="VEuPathDB" id="TriTrypDB:TRSC58_03452"/>
<comment type="caution">
    <text evidence="3">The sequence shown here is derived from an EMBL/GenBank/DDBJ whole genome shotgun (WGS) entry which is preliminary data.</text>
</comment>
<protein>
    <submittedName>
        <fullName evidence="3">Uncharacterized protein</fullName>
    </submittedName>
</protein>